<keyword evidence="4" id="KW-1185">Reference proteome</keyword>
<dbReference type="Gene3D" id="3.10.180.10">
    <property type="entry name" value="2,3-Dihydroxybiphenyl 1,2-Dioxygenase, domain 1"/>
    <property type="match status" value="1"/>
</dbReference>
<dbReference type="PROSITE" id="PS51819">
    <property type="entry name" value="VOC"/>
    <property type="match status" value="1"/>
</dbReference>
<feature type="domain" description="VOC" evidence="2">
    <location>
        <begin position="31"/>
        <end position="146"/>
    </location>
</feature>
<dbReference type="Pfam" id="PF00903">
    <property type="entry name" value="Glyoxalase"/>
    <property type="match status" value="1"/>
</dbReference>
<dbReference type="InterPro" id="IPR029068">
    <property type="entry name" value="Glyas_Bleomycin-R_OHBP_Dase"/>
</dbReference>
<organism evidence="3 4">
    <name type="scientific">Dyadobacter flavalbus</name>
    <dbReference type="NCBI Taxonomy" id="2579942"/>
    <lineage>
        <taxon>Bacteria</taxon>
        <taxon>Pseudomonadati</taxon>
        <taxon>Bacteroidota</taxon>
        <taxon>Cytophagia</taxon>
        <taxon>Cytophagales</taxon>
        <taxon>Spirosomataceae</taxon>
        <taxon>Dyadobacter</taxon>
    </lineage>
</organism>
<dbReference type="InterPro" id="IPR004360">
    <property type="entry name" value="Glyas_Fos-R_dOase_dom"/>
</dbReference>
<reference evidence="3 4" key="1">
    <citation type="submission" date="2019-05" db="EMBL/GenBank/DDBJ databases">
        <authorList>
            <person name="Qu J.-H."/>
        </authorList>
    </citation>
    <scope>NUCLEOTIDE SEQUENCE [LARGE SCALE GENOMIC DNA]</scope>
    <source>
        <strain evidence="3 4">NS28</strain>
    </source>
</reference>
<dbReference type="Proteomes" id="UP000323994">
    <property type="component" value="Unassembled WGS sequence"/>
</dbReference>
<evidence type="ECO:0000259" key="2">
    <source>
        <dbReference type="PROSITE" id="PS51819"/>
    </source>
</evidence>
<dbReference type="PANTHER" id="PTHR46142:SF3">
    <property type="entry name" value="F18B13.24 PROTEIN"/>
    <property type="match status" value="1"/>
</dbReference>
<feature type="signal peptide" evidence="1">
    <location>
        <begin position="1"/>
        <end position="18"/>
    </location>
</feature>
<dbReference type="InterPro" id="IPR037523">
    <property type="entry name" value="VOC_core"/>
</dbReference>
<comment type="caution">
    <text evidence="3">The sequence shown here is derived from an EMBL/GenBank/DDBJ whole genome shotgun (WGS) entry which is preliminary data.</text>
</comment>
<name>A0A5M8QT13_9BACT</name>
<evidence type="ECO:0000313" key="4">
    <source>
        <dbReference type="Proteomes" id="UP000323994"/>
    </source>
</evidence>
<dbReference type="EMBL" id="VBSN01000038">
    <property type="protein sequence ID" value="KAA6439259.1"/>
    <property type="molecule type" value="Genomic_DNA"/>
</dbReference>
<dbReference type="RefSeq" id="WP_139012509.1">
    <property type="nucleotide sequence ID" value="NZ_VBSN01000038.1"/>
</dbReference>
<evidence type="ECO:0000313" key="3">
    <source>
        <dbReference type="EMBL" id="KAA6439259.1"/>
    </source>
</evidence>
<dbReference type="OrthoDB" id="192739at2"/>
<proteinExistence type="predicted"/>
<protein>
    <submittedName>
        <fullName evidence="3">Glyoxalase</fullName>
    </submittedName>
</protein>
<sequence>MKTYLFLFLAFLSFDKLAAQSAGNNGFGYLGFNHLALQVKDMEASKDFYTNVVGLKPISVPDSLKAIRSWFDTGNGQQLHLLAGRTTPVINDKNGGHFAIFVSSIEAAEKFLSARKTPFHKQVRFDGVVQIYFADPDGYLIEVNQKK</sequence>
<evidence type="ECO:0000256" key="1">
    <source>
        <dbReference type="SAM" id="SignalP"/>
    </source>
</evidence>
<keyword evidence="1" id="KW-0732">Signal</keyword>
<accession>A0A5M8QT13</accession>
<dbReference type="AlphaFoldDB" id="A0A5M8QT13"/>
<dbReference type="PANTHER" id="PTHR46142">
    <property type="match status" value="1"/>
</dbReference>
<gene>
    <name evidence="3" type="ORF">FEM33_13365</name>
</gene>
<feature type="chain" id="PRO_5024308147" evidence="1">
    <location>
        <begin position="19"/>
        <end position="147"/>
    </location>
</feature>
<dbReference type="SUPFAM" id="SSF54593">
    <property type="entry name" value="Glyoxalase/Bleomycin resistance protein/Dihydroxybiphenyl dioxygenase"/>
    <property type="match status" value="1"/>
</dbReference>